<dbReference type="Proteomes" id="UP001530293">
    <property type="component" value="Unassembled WGS sequence"/>
</dbReference>
<evidence type="ECO:0000313" key="1">
    <source>
        <dbReference type="EMBL" id="KAL3757591.1"/>
    </source>
</evidence>
<dbReference type="EMBL" id="JALLBG020000258">
    <property type="protein sequence ID" value="KAL3757591.1"/>
    <property type="molecule type" value="Genomic_DNA"/>
</dbReference>
<keyword evidence="2" id="KW-1185">Reference proteome</keyword>
<protein>
    <submittedName>
        <fullName evidence="1">Uncharacterized protein</fullName>
    </submittedName>
</protein>
<accession>A0ABD3M0U8</accession>
<organism evidence="1 2">
    <name type="scientific">Discostella pseudostelligera</name>
    <dbReference type="NCBI Taxonomy" id="259834"/>
    <lineage>
        <taxon>Eukaryota</taxon>
        <taxon>Sar</taxon>
        <taxon>Stramenopiles</taxon>
        <taxon>Ochrophyta</taxon>
        <taxon>Bacillariophyta</taxon>
        <taxon>Coscinodiscophyceae</taxon>
        <taxon>Thalassiosirophycidae</taxon>
        <taxon>Stephanodiscales</taxon>
        <taxon>Stephanodiscaceae</taxon>
        <taxon>Discostella</taxon>
    </lineage>
</organism>
<sequence>MMMAKSMSHKNKGSKQLLLPPSVTMKRTFASQQRKNVQFSLMSQLLICESLPPTMIWYTDEDYREFKRELRADIQSIRRRLSEATTTATTATTDDIIVLPSTNGIEQILSTQDIIVANMCKSLSIRAVLVEQSRQRILGHHDPDQLASLYESLTRESRERAHRRGKFHDLKFV</sequence>
<name>A0ABD3M0U8_9STRA</name>
<reference evidence="1 2" key="1">
    <citation type="submission" date="2024-10" db="EMBL/GenBank/DDBJ databases">
        <title>Updated reference genomes for cyclostephanoid diatoms.</title>
        <authorList>
            <person name="Roberts W.R."/>
            <person name="Alverson A.J."/>
        </authorList>
    </citation>
    <scope>NUCLEOTIDE SEQUENCE [LARGE SCALE GENOMIC DNA]</scope>
    <source>
        <strain evidence="1 2">AJA232-27</strain>
    </source>
</reference>
<evidence type="ECO:0000313" key="2">
    <source>
        <dbReference type="Proteomes" id="UP001530293"/>
    </source>
</evidence>
<dbReference type="AlphaFoldDB" id="A0ABD3M0U8"/>
<gene>
    <name evidence="1" type="ORF">ACHAWU_006770</name>
</gene>
<proteinExistence type="predicted"/>
<comment type="caution">
    <text evidence="1">The sequence shown here is derived from an EMBL/GenBank/DDBJ whole genome shotgun (WGS) entry which is preliminary data.</text>
</comment>